<dbReference type="EMBL" id="MDKC01000023">
    <property type="protein sequence ID" value="ODG91241.1"/>
    <property type="molecule type" value="Genomic_DNA"/>
</dbReference>
<name>A0ABX2ZPW2_9BACI</name>
<evidence type="ECO:0000313" key="2">
    <source>
        <dbReference type="Proteomes" id="UP000094580"/>
    </source>
</evidence>
<gene>
    <name evidence="1" type="ORF">BED47_06145</name>
</gene>
<comment type="caution">
    <text evidence="1">The sequence shown here is derived from an EMBL/GenBank/DDBJ whole genome shotgun (WGS) entry which is preliminary data.</text>
</comment>
<keyword evidence="2" id="KW-1185">Reference proteome</keyword>
<dbReference type="Proteomes" id="UP000094580">
    <property type="component" value="Unassembled WGS sequence"/>
</dbReference>
<sequence length="73" mass="8872">MRLENITEQLIDPPTQLIELAKHSLSYNDFEARWQIAYGLGEFTDYEEEVKLFFKKFIFDEVEYVRRRASFFV</sequence>
<proteinExistence type="predicted"/>
<protein>
    <submittedName>
        <fullName evidence="1">Uncharacterized protein</fullName>
    </submittedName>
</protein>
<accession>A0ABX2ZPW2</accession>
<reference evidence="1 2" key="1">
    <citation type="submission" date="2016-07" db="EMBL/GenBank/DDBJ databases">
        <authorList>
            <person name="Townsley L."/>
            <person name="Shank E.A."/>
        </authorList>
    </citation>
    <scope>NUCLEOTIDE SEQUENCE [LARGE SCALE GENOMIC DNA]</scope>
    <source>
        <strain evidence="1 2">CH01</strain>
    </source>
</reference>
<organism evidence="1 2">
    <name type="scientific">Gottfriedia luciferensis</name>
    <dbReference type="NCBI Taxonomy" id="178774"/>
    <lineage>
        <taxon>Bacteria</taxon>
        <taxon>Bacillati</taxon>
        <taxon>Bacillota</taxon>
        <taxon>Bacilli</taxon>
        <taxon>Bacillales</taxon>
        <taxon>Bacillaceae</taxon>
        <taxon>Gottfriedia</taxon>
    </lineage>
</organism>
<evidence type="ECO:0000313" key="1">
    <source>
        <dbReference type="EMBL" id="ODG91241.1"/>
    </source>
</evidence>